<proteinExistence type="predicted"/>
<dbReference type="Proteomes" id="UP000287361">
    <property type="component" value="Unassembled WGS sequence"/>
</dbReference>
<evidence type="ECO:0000313" key="1">
    <source>
        <dbReference type="EMBL" id="GCB30568.1"/>
    </source>
</evidence>
<evidence type="ECO:0008006" key="3">
    <source>
        <dbReference type="Google" id="ProtNLM"/>
    </source>
</evidence>
<accession>A0A401LGB8</accession>
<keyword evidence="2" id="KW-1185">Reference proteome</keyword>
<reference evidence="1 2" key="1">
    <citation type="submission" date="2018-10" db="EMBL/GenBank/DDBJ databases">
        <title>Draft Genome Sequence of Anaerotignum sp. KCTC 15736.</title>
        <authorList>
            <person name="Choi S.H."/>
            <person name="Kim J.S."/>
            <person name="Kang S.W."/>
            <person name="Lee J.S."/>
            <person name="Park S.H."/>
        </authorList>
    </citation>
    <scope>NUCLEOTIDE SEQUENCE [LARGE SCALE GENOMIC DNA]</scope>
    <source>
        <strain evidence="1 2">KCTC 15736</strain>
    </source>
</reference>
<sequence length="93" mass="10226">MREMCRNFACNQHCRQNNTETASATLTPATMIGNCNACVLEQIGPAQAMVPFQPYEAPMEAEQSLICGTVFADLAIPYCSGWNLYRFGRGAEV</sequence>
<dbReference type="OrthoDB" id="9800571at2"/>
<evidence type="ECO:0000313" key="2">
    <source>
        <dbReference type="Proteomes" id="UP000287361"/>
    </source>
</evidence>
<dbReference type="EMBL" id="BHVZ01000014">
    <property type="protein sequence ID" value="GCB30568.1"/>
    <property type="molecule type" value="Genomic_DNA"/>
</dbReference>
<name>A0A401LGB8_9FIRM</name>
<protein>
    <recommendedName>
        <fullName evidence="3">Spore coat associated protein CotJA</fullName>
    </recommendedName>
</protein>
<dbReference type="AlphaFoldDB" id="A0A401LGB8"/>
<organism evidence="1 2">
    <name type="scientific">Anaerotignum faecicola</name>
    <dbReference type="NCBI Taxonomy" id="2358141"/>
    <lineage>
        <taxon>Bacteria</taxon>
        <taxon>Bacillati</taxon>
        <taxon>Bacillota</taxon>
        <taxon>Clostridia</taxon>
        <taxon>Lachnospirales</taxon>
        <taxon>Anaerotignaceae</taxon>
        <taxon>Anaerotignum</taxon>
    </lineage>
</organism>
<gene>
    <name evidence="1" type="ORF">KGMB03357_22290</name>
</gene>
<comment type="caution">
    <text evidence="1">The sequence shown here is derived from an EMBL/GenBank/DDBJ whole genome shotgun (WGS) entry which is preliminary data.</text>
</comment>